<evidence type="ECO:0000256" key="2">
    <source>
        <dbReference type="ARBA" id="ARBA00023002"/>
    </source>
</evidence>
<comment type="similarity">
    <text evidence="1">Belongs to the short-chain dehydrogenases/reductases (SDR) family.</text>
</comment>
<dbReference type="NCBIfam" id="NF005559">
    <property type="entry name" value="PRK07231.1"/>
    <property type="match status" value="1"/>
</dbReference>
<evidence type="ECO:0000313" key="6">
    <source>
        <dbReference type="Proteomes" id="UP001629274"/>
    </source>
</evidence>
<dbReference type="CDD" id="cd05233">
    <property type="entry name" value="SDR_c"/>
    <property type="match status" value="1"/>
</dbReference>
<gene>
    <name evidence="5" type="ORF">PQR03_16760</name>
</gene>
<dbReference type="RefSeq" id="WP_408263461.1">
    <property type="nucleotide sequence ID" value="NZ_JAQQCK010000012.1"/>
</dbReference>
<dbReference type="SMART" id="SM00822">
    <property type="entry name" value="PKS_KR"/>
    <property type="match status" value="1"/>
</dbReference>
<evidence type="ECO:0000256" key="3">
    <source>
        <dbReference type="ARBA" id="ARBA00023027"/>
    </source>
</evidence>
<accession>A0ABW9BIQ5</accession>
<dbReference type="PRINTS" id="PR00081">
    <property type="entry name" value="GDHRDH"/>
</dbReference>
<dbReference type="Pfam" id="PF13561">
    <property type="entry name" value="adh_short_C2"/>
    <property type="match status" value="1"/>
</dbReference>
<dbReference type="InterPro" id="IPR036291">
    <property type="entry name" value="NAD(P)-bd_dom_sf"/>
</dbReference>
<keyword evidence="3" id="KW-0520">NAD</keyword>
<dbReference type="PROSITE" id="PS00061">
    <property type="entry name" value="ADH_SHORT"/>
    <property type="match status" value="1"/>
</dbReference>
<dbReference type="EMBL" id="JAQQDR010000005">
    <property type="protein sequence ID" value="MFM0239782.1"/>
    <property type="molecule type" value="Genomic_DNA"/>
</dbReference>
<keyword evidence="2 5" id="KW-0560">Oxidoreductase</keyword>
<dbReference type="Gene3D" id="3.40.50.720">
    <property type="entry name" value="NAD(P)-binding Rossmann-like Domain"/>
    <property type="match status" value="1"/>
</dbReference>
<proteinExistence type="inferred from homology"/>
<comment type="caution">
    <text evidence="5">The sequence shown here is derived from an EMBL/GenBank/DDBJ whole genome shotgun (WGS) entry which is preliminary data.</text>
</comment>
<evidence type="ECO:0000313" key="5">
    <source>
        <dbReference type="EMBL" id="MFM0239782.1"/>
    </source>
</evidence>
<dbReference type="InterPro" id="IPR002347">
    <property type="entry name" value="SDR_fam"/>
</dbReference>
<evidence type="ECO:0000259" key="4">
    <source>
        <dbReference type="SMART" id="SM00822"/>
    </source>
</evidence>
<feature type="domain" description="Ketoreductase" evidence="4">
    <location>
        <begin position="9"/>
        <end position="192"/>
    </location>
</feature>
<reference evidence="5 6" key="1">
    <citation type="journal article" date="2024" name="Chem. Sci.">
        <title>Discovery of megapolipeptins by genome mining of a Burkholderiales bacteria collection.</title>
        <authorList>
            <person name="Paulo B.S."/>
            <person name="Recchia M.J.J."/>
            <person name="Lee S."/>
            <person name="Fergusson C.H."/>
            <person name="Romanowski S.B."/>
            <person name="Hernandez A."/>
            <person name="Krull N."/>
            <person name="Liu D.Y."/>
            <person name="Cavanagh H."/>
            <person name="Bos A."/>
            <person name="Gray C.A."/>
            <person name="Murphy B.T."/>
            <person name="Linington R.G."/>
            <person name="Eustaquio A.S."/>
        </authorList>
    </citation>
    <scope>NUCLEOTIDE SEQUENCE [LARGE SCALE GENOMIC DNA]</scope>
    <source>
        <strain evidence="5 6">RL17-351-BIE-A</strain>
    </source>
</reference>
<dbReference type="PRINTS" id="PR00080">
    <property type="entry name" value="SDRFAMILY"/>
</dbReference>
<sequence>MVHRGLTSKVFIITGGASGIGLATVRRLVSEGGRVAVVDRSAQALQQVVGEFDQSQVIGICADVADPSDVERYFQATLERFDRVDGLYNNAGTTGKNSELVDLPLEAFEHVLRVNVVGTLLGMQRMLQLSKERGTPGVVLNTASGLAVRAAVQQGAYAASKAAVISLTRTAALEAASLGVRVNVIVPGPTATPMLMANPAEMIERFEQLMPFKRFGEPDEVAAAATWLLSDESSFCTGAVFVVDGGQGA</sequence>
<evidence type="ECO:0000256" key="1">
    <source>
        <dbReference type="ARBA" id="ARBA00006484"/>
    </source>
</evidence>
<dbReference type="EC" id="1.1.1.47" evidence="5"/>
<dbReference type="PANTHER" id="PTHR24321">
    <property type="entry name" value="DEHYDROGENASES, SHORT CHAIN"/>
    <property type="match status" value="1"/>
</dbReference>
<dbReference type="SUPFAM" id="SSF51735">
    <property type="entry name" value="NAD(P)-binding Rossmann-fold domains"/>
    <property type="match status" value="1"/>
</dbReference>
<dbReference type="PANTHER" id="PTHR24321:SF8">
    <property type="entry name" value="ESTRADIOL 17-BETA-DEHYDROGENASE 8-RELATED"/>
    <property type="match status" value="1"/>
</dbReference>
<organism evidence="5 6">
    <name type="scientific">Paraburkholderia phytofirmans</name>
    <dbReference type="NCBI Taxonomy" id="261302"/>
    <lineage>
        <taxon>Bacteria</taxon>
        <taxon>Pseudomonadati</taxon>
        <taxon>Pseudomonadota</taxon>
        <taxon>Betaproteobacteria</taxon>
        <taxon>Burkholderiales</taxon>
        <taxon>Burkholderiaceae</taxon>
        <taxon>Paraburkholderia</taxon>
    </lineage>
</organism>
<name>A0ABW9BIQ5_9BURK</name>
<dbReference type="InterPro" id="IPR020904">
    <property type="entry name" value="Sc_DH/Rdtase_CS"/>
</dbReference>
<protein>
    <submittedName>
        <fullName evidence="5">Glucose 1-dehydrogenase</fullName>
        <ecNumber evidence="5">1.1.1.47</ecNumber>
    </submittedName>
</protein>
<dbReference type="Proteomes" id="UP001629274">
    <property type="component" value="Unassembled WGS sequence"/>
</dbReference>
<dbReference type="InterPro" id="IPR057326">
    <property type="entry name" value="KR_dom"/>
</dbReference>
<dbReference type="GO" id="GO:0047936">
    <property type="term" value="F:glucose 1-dehydrogenase [NAD(P)+] activity"/>
    <property type="evidence" value="ECO:0007669"/>
    <property type="project" value="UniProtKB-EC"/>
</dbReference>
<keyword evidence="6" id="KW-1185">Reference proteome</keyword>